<proteinExistence type="predicted"/>
<feature type="region of interest" description="Disordered" evidence="1">
    <location>
        <begin position="13"/>
        <end position="151"/>
    </location>
</feature>
<evidence type="ECO:0000256" key="1">
    <source>
        <dbReference type="SAM" id="MobiDB-lite"/>
    </source>
</evidence>
<name>A0AAV7RJC4_PLEWA</name>
<evidence type="ECO:0000313" key="2">
    <source>
        <dbReference type="EMBL" id="KAJ1152379.1"/>
    </source>
</evidence>
<accession>A0AAV7RJC4</accession>
<sequence length="151" mass="16691">MWRQSIIRNVVCDRAPGPGPHKKCPGGTGRWPRAEEEEAVHISRAQYREKLVIGGTKEEDGDAKEKRGHERERRSPPATGGDGERQRPAEAALPGDAELWDRGRELQLGRGETRQPQREELTGEEGGRENAGAGHVPGRTWPEQVRGYTGG</sequence>
<dbReference type="EMBL" id="JANPWB010000009">
    <property type="protein sequence ID" value="KAJ1152379.1"/>
    <property type="molecule type" value="Genomic_DNA"/>
</dbReference>
<gene>
    <name evidence="2" type="ORF">NDU88_005154</name>
</gene>
<protein>
    <submittedName>
        <fullName evidence="2">Uncharacterized protein</fullName>
    </submittedName>
</protein>
<evidence type="ECO:0000313" key="3">
    <source>
        <dbReference type="Proteomes" id="UP001066276"/>
    </source>
</evidence>
<dbReference type="Proteomes" id="UP001066276">
    <property type="component" value="Chromosome 5"/>
</dbReference>
<comment type="caution">
    <text evidence="2">The sequence shown here is derived from an EMBL/GenBank/DDBJ whole genome shotgun (WGS) entry which is preliminary data.</text>
</comment>
<feature type="compositionally biased region" description="Basic and acidic residues" evidence="1">
    <location>
        <begin position="63"/>
        <end position="75"/>
    </location>
</feature>
<organism evidence="2 3">
    <name type="scientific">Pleurodeles waltl</name>
    <name type="common">Iberian ribbed newt</name>
    <dbReference type="NCBI Taxonomy" id="8319"/>
    <lineage>
        <taxon>Eukaryota</taxon>
        <taxon>Metazoa</taxon>
        <taxon>Chordata</taxon>
        <taxon>Craniata</taxon>
        <taxon>Vertebrata</taxon>
        <taxon>Euteleostomi</taxon>
        <taxon>Amphibia</taxon>
        <taxon>Batrachia</taxon>
        <taxon>Caudata</taxon>
        <taxon>Salamandroidea</taxon>
        <taxon>Salamandridae</taxon>
        <taxon>Pleurodelinae</taxon>
        <taxon>Pleurodeles</taxon>
    </lineage>
</organism>
<reference evidence="2" key="1">
    <citation type="journal article" date="2022" name="bioRxiv">
        <title>Sequencing and chromosome-scale assembly of the giantPleurodeles waltlgenome.</title>
        <authorList>
            <person name="Brown T."/>
            <person name="Elewa A."/>
            <person name="Iarovenko S."/>
            <person name="Subramanian E."/>
            <person name="Araus A.J."/>
            <person name="Petzold A."/>
            <person name="Susuki M."/>
            <person name="Suzuki K.-i.T."/>
            <person name="Hayashi T."/>
            <person name="Toyoda A."/>
            <person name="Oliveira C."/>
            <person name="Osipova E."/>
            <person name="Leigh N.D."/>
            <person name="Simon A."/>
            <person name="Yun M.H."/>
        </authorList>
    </citation>
    <scope>NUCLEOTIDE SEQUENCE</scope>
    <source>
        <strain evidence="2">20211129_DDA</strain>
        <tissue evidence="2">Liver</tissue>
    </source>
</reference>
<dbReference type="AlphaFoldDB" id="A0AAV7RJC4"/>
<keyword evidence="3" id="KW-1185">Reference proteome</keyword>
<feature type="compositionally biased region" description="Basic and acidic residues" evidence="1">
    <location>
        <begin position="99"/>
        <end position="128"/>
    </location>
</feature>